<dbReference type="Proteomes" id="UP000266841">
    <property type="component" value="Unassembled WGS sequence"/>
</dbReference>
<evidence type="ECO:0000256" key="1">
    <source>
        <dbReference type="ARBA" id="ARBA00004123"/>
    </source>
</evidence>
<feature type="domain" description="TAFII55 protein conserved region" evidence="7">
    <location>
        <begin position="9"/>
        <end position="205"/>
    </location>
</feature>
<evidence type="ECO:0000256" key="3">
    <source>
        <dbReference type="ARBA" id="ARBA00023015"/>
    </source>
</evidence>
<dbReference type="GO" id="GO:0005669">
    <property type="term" value="C:transcription factor TFIID complex"/>
    <property type="evidence" value="ECO:0007669"/>
    <property type="project" value="InterPro"/>
</dbReference>
<keyword evidence="3" id="KW-0805">Transcription regulation</keyword>
<keyword evidence="4" id="KW-0804">Transcription</keyword>
<comment type="similarity">
    <text evidence="2">Belongs to the TAF7 family.</text>
</comment>
<evidence type="ECO:0000313" key="9">
    <source>
        <dbReference type="Proteomes" id="UP000266841"/>
    </source>
</evidence>
<dbReference type="EMBL" id="AGNL01010339">
    <property type="protein sequence ID" value="EJK69213.1"/>
    <property type="molecule type" value="Genomic_DNA"/>
</dbReference>
<evidence type="ECO:0000256" key="2">
    <source>
        <dbReference type="ARBA" id="ARBA00009368"/>
    </source>
</evidence>
<dbReference type="InterPro" id="IPR037817">
    <property type="entry name" value="TAF7"/>
</dbReference>
<evidence type="ECO:0000256" key="5">
    <source>
        <dbReference type="ARBA" id="ARBA00023242"/>
    </source>
</evidence>
<sequence>MSDNRNLVRDNTLVLRVLVPGLHTSLNDKINAKKESEPLASPPSSGVPSGGSSSGGSRLGADQILNLDGVTCIPSNKGSTLWHFRCDGATYPARLVNLPCPVEVHKTLDHANYHKASDVGQMLIVYEDEYSMEEAENDKEYKVEGFPSYFHSGLTPPMRRVVQRRFLSRFEERDTKPVPPPRSEVSQVETELQELIAKLSKGAKKPGKPAKIKRRQTTTKATTAAITAKEIIEEVEDEVVDYEPWMGEGGVFTESDPIATHHPEWWLTTSELKEIRDQKKKDDDEKRRQDEEKAEQERIQSEKPKAEQKRKRKEARKKKKEESSKEKKVCSSFHTVYFSQNDLMRVSQGIPSKRNRESLPVSSSGDMGGDMVDNIAAMLAVGEEADDNFDGLFDNLEGDDLFSGL</sequence>
<dbReference type="PANTHER" id="PTHR12228">
    <property type="entry name" value="TRANSCRIPTION INITIATION FACTOR TFIID 55 KD SUBUNIT-RELATED"/>
    <property type="match status" value="1"/>
</dbReference>
<evidence type="ECO:0000313" key="8">
    <source>
        <dbReference type="EMBL" id="EJK69213.1"/>
    </source>
</evidence>
<organism evidence="8 9">
    <name type="scientific">Thalassiosira oceanica</name>
    <name type="common">Marine diatom</name>
    <dbReference type="NCBI Taxonomy" id="159749"/>
    <lineage>
        <taxon>Eukaryota</taxon>
        <taxon>Sar</taxon>
        <taxon>Stramenopiles</taxon>
        <taxon>Ochrophyta</taxon>
        <taxon>Bacillariophyta</taxon>
        <taxon>Coscinodiscophyceae</taxon>
        <taxon>Thalassiosirophycidae</taxon>
        <taxon>Thalassiosirales</taxon>
        <taxon>Thalassiosiraceae</taxon>
        <taxon>Thalassiosira</taxon>
    </lineage>
</organism>
<gene>
    <name evidence="8" type="ORF">THAOC_09548</name>
</gene>
<feature type="compositionally biased region" description="Basic and acidic residues" evidence="6">
    <location>
        <begin position="275"/>
        <end position="307"/>
    </location>
</feature>
<dbReference type="Pfam" id="PF04658">
    <property type="entry name" value="TAFII55_N"/>
    <property type="match status" value="1"/>
</dbReference>
<dbReference type="InterPro" id="IPR006751">
    <property type="entry name" value="TAFII55_prot_cons_reg"/>
</dbReference>
<evidence type="ECO:0000259" key="7">
    <source>
        <dbReference type="SMART" id="SM01370"/>
    </source>
</evidence>
<name>K0SSF0_THAOC</name>
<proteinExistence type="inferred from homology"/>
<evidence type="ECO:0000256" key="4">
    <source>
        <dbReference type="ARBA" id="ARBA00023163"/>
    </source>
</evidence>
<dbReference type="GO" id="GO:0016251">
    <property type="term" value="F:RNA polymerase II general transcription initiation factor activity"/>
    <property type="evidence" value="ECO:0007669"/>
    <property type="project" value="TreeGrafter"/>
</dbReference>
<dbReference type="GO" id="GO:0051123">
    <property type="term" value="P:RNA polymerase II preinitiation complex assembly"/>
    <property type="evidence" value="ECO:0007669"/>
    <property type="project" value="TreeGrafter"/>
</dbReference>
<feature type="compositionally biased region" description="Gly residues" evidence="6">
    <location>
        <begin position="48"/>
        <end position="58"/>
    </location>
</feature>
<dbReference type="CDD" id="cd08047">
    <property type="entry name" value="TAF7"/>
    <property type="match status" value="1"/>
</dbReference>
<dbReference type="OMA" id="MLIVYED"/>
<feature type="compositionally biased region" description="Basic residues" evidence="6">
    <location>
        <begin position="201"/>
        <end position="217"/>
    </location>
</feature>
<evidence type="ECO:0000256" key="6">
    <source>
        <dbReference type="SAM" id="MobiDB-lite"/>
    </source>
</evidence>
<feature type="compositionally biased region" description="Basic residues" evidence="6">
    <location>
        <begin position="308"/>
        <end position="319"/>
    </location>
</feature>
<keyword evidence="9" id="KW-1185">Reference proteome</keyword>
<dbReference type="PANTHER" id="PTHR12228:SF0">
    <property type="entry name" value="TATA-BOX BINDING PROTEIN ASSOCIATED FACTOR 7"/>
    <property type="match status" value="1"/>
</dbReference>
<feature type="region of interest" description="Disordered" evidence="6">
    <location>
        <begin position="275"/>
        <end position="329"/>
    </location>
</feature>
<feature type="compositionally biased region" description="Basic and acidic residues" evidence="6">
    <location>
        <begin position="320"/>
        <end position="329"/>
    </location>
</feature>
<reference evidence="8 9" key="1">
    <citation type="journal article" date="2012" name="Genome Biol.">
        <title>Genome and low-iron response of an oceanic diatom adapted to chronic iron limitation.</title>
        <authorList>
            <person name="Lommer M."/>
            <person name="Specht M."/>
            <person name="Roy A.S."/>
            <person name="Kraemer L."/>
            <person name="Andreson R."/>
            <person name="Gutowska M.A."/>
            <person name="Wolf J."/>
            <person name="Bergner S.V."/>
            <person name="Schilhabel M.B."/>
            <person name="Klostermeier U.C."/>
            <person name="Beiko R.G."/>
            <person name="Rosenstiel P."/>
            <person name="Hippler M."/>
            <person name="Laroche J."/>
        </authorList>
    </citation>
    <scope>NUCLEOTIDE SEQUENCE [LARGE SCALE GENOMIC DNA]</scope>
    <source>
        <strain evidence="8 9">CCMP1005</strain>
    </source>
</reference>
<dbReference type="SMART" id="SM01370">
    <property type="entry name" value="TAFII55_N"/>
    <property type="match status" value="1"/>
</dbReference>
<accession>K0SSF0</accession>
<protein>
    <recommendedName>
        <fullName evidence="7">TAFII55 protein conserved region domain-containing protein</fullName>
    </recommendedName>
</protein>
<feature type="region of interest" description="Disordered" evidence="6">
    <location>
        <begin position="29"/>
        <end position="58"/>
    </location>
</feature>
<feature type="region of interest" description="Disordered" evidence="6">
    <location>
        <begin position="201"/>
        <end position="221"/>
    </location>
</feature>
<comment type="caution">
    <text evidence="8">The sequence shown here is derived from an EMBL/GenBank/DDBJ whole genome shotgun (WGS) entry which is preliminary data.</text>
</comment>
<feature type="region of interest" description="Disordered" evidence="6">
    <location>
        <begin position="349"/>
        <end position="369"/>
    </location>
</feature>
<comment type="subcellular location">
    <subcellularLocation>
        <location evidence="1">Nucleus</location>
    </subcellularLocation>
</comment>
<dbReference type="AlphaFoldDB" id="K0SSF0"/>
<dbReference type="eggNOG" id="KOG4011">
    <property type="taxonomic scope" value="Eukaryota"/>
</dbReference>
<keyword evidence="5" id="KW-0539">Nucleus</keyword>
<dbReference type="OrthoDB" id="153872at2759"/>